<feature type="domain" description="Glucose-methanol-choline oxidoreductase N-terminal" evidence="7">
    <location>
        <begin position="85"/>
        <end position="108"/>
    </location>
</feature>
<name>A0A9X1ACE0_9HYPH</name>
<evidence type="ECO:0000256" key="2">
    <source>
        <dbReference type="ARBA" id="ARBA00010790"/>
    </source>
</evidence>
<keyword evidence="4 5" id="KW-0274">FAD</keyword>
<dbReference type="Gene3D" id="3.30.560.10">
    <property type="entry name" value="Glucose Oxidase, domain 3"/>
    <property type="match status" value="1"/>
</dbReference>
<dbReference type="PIRSF" id="PIRSF000137">
    <property type="entry name" value="Alcohol_oxidase"/>
    <property type="match status" value="1"/>
</dbReference>
<dbReference type="RefSeq" id="WP_214391101.1">
    <property type="nucleotide sequence ID" value="NZ_JAFLWW010000004.1"/>
</dbReference>
<accession>A0A9X1ACE0</accession>
<evidence type="ECO:0000256" key="3">
    <source>
        <dbReference type="ARBA" id="ARBA00022630"/>
    </source>
</evidence>
<dbReference type="GO" id="GO:0050660">
    <property type="term" value="F:flavin adenine dinucleotide binding"/>
    <property type="evidence" value="ECO:0007669"/>
    <property type="project" value="InterPro"/>
</dbReference>
<evidence type="ECO:0000256" key="1">
    <source>
        <dbReference type="ARBA" id="ARBA00001974"/>
    </source>
</evidence>
<dbReference type="AlphaFoldDB" id="A0A9X1ACE0"/>
<dbReference type="InterPro" id="IPR036188">
    <property type="entry name" value="FAD/NAD-bd_sf"/>
</dbReference>
<evidence type="ECO:0000256" key="5">
    <source>
        <dbReference type="PIRSR" id="PIRSR000137-2"/>
    </source>
</evidence>
<organism evidence="8 9">
    <name type="scientific">Aminobacter anthyllidis</name>
    <dbReference type="NCBI Taxonomy" id="1035067"/>
    <lineage>
        <taxon>Bacteria</taxon>
        <taxon>Pseudomonadati</taxon>
        <taxon>Pseudomonadota</taxon>
        <taxon>Alphaproteobacteria</taxon>
        <taxon>Hyphomicrobiales</taxon>
        <taxon>Phyllobacteriaceae</taxon>
        <taxon>Aminobacter</taxon>
    </lineage>
</organism>
<evidence type="ECO:0000313" key="9">
    <source>
        <dbReference type="Proteomes" id="UP001138921"/>
    </source>
</evidence>
<dbReference type="Proteomes" id="UP001138921">
    <property type="component" value="Unassembled WGS sequence"/>
</dbReference>
<dbReference type="GO" id="GO:0016614">
    <property type="term" value="F:oxidoreductase activity, acting on CH-OH group of donors"/>
    <property type="evidence" value="ECO:0007669"/>
    <property type="project" value="InterPro"/>
</dbReference>
<dbReference type="SUPFAM" id="SSF54373">
    <property type="entry name" value="FAD-linked reductases, C-terminal domain"/>
    <property type="match status" value="1"/>
</dbReference>
<dbReference type="PANTHER" id="PTHR11552">
    <property type="entry name" value="GLUCOSE-METHANOL-CHOLINE GMC OXIDOREDUCTASE"/>
    <property type="match status" value="1"/>
</dbReference>
<evidence type="ECO:0000256" key="4">
    <source>
        <dbReference type="ARBA" id="ARBA00022827"/>
    </source>
</evidence>
<dbReference type="Pfam" id="PF00732">
    <property type="entry name" value="GMC_oxred_N"/>
    <property type="match status" value="1"/>
</dbReference>
<dbReference type="SUPFAM" id="SSF51905">
    <property type="entry name" value="FAD/NAD(P)-binding domain"/>
    <property type="match status" value="1"/>
</dbReference>
<proteinExistence type="inferred from homology"/>
<dbReference type="Gene3D" id="3.50.50.60">
    <property type="entry name" value="FAD/NAD(P)-binding domain"/>
    <property type="match status" value="1"/>
</dbReference>
<sequence>MIQDAGEFDFIIVGAGSAGCVLAARLTESGSYRVLLVEAGPEDRHFWIHVPLGYANVFADRRINWMLESEAEGELQGRSMYQPRGKVLGGTSSINGMIYIRGNHADYDGWRDAGCEGWGWEDVKPYFERAEGPTGLRVQPHTKKHELAEAVLRAAQNAGLPYTHDFNGERQEGVGYYRYNIFKGRRWSASSAYLRPARARPNLKVVTEAHVLRLSMRDSQVTGIVYERDGQTFEVRAKAEVIVAAGVFGSPQLLEHSGIGNPSVLKEQGIEPVLELAAVGENLQDHFYTQLMFKCSQPITINDLANSWPRKMFEGARYLLTRTGKLAFNHIYVGGFTHSREGLSKPDIQFNMTAWSVAERTASGAKPHPFPGFSLSPVHINPDARGAVHVTSADPRGRPSIRFNFLKTNYDIQSMIFGVRLVRRIAAQPGLQPYIADEIQPGRAIASDADIVSFLREKAVSNLHAVGSCRMGPDCATSVVDSQLRVHGVRGLRVVDGSIMPRIICGNTHAATVMIAEKASDMILVAAR</sequence>
<comment type="similarity">
    <text evidence="2 6">Belongs to the GMC oxidoreductase family.</text>
</comment>
<dbReference type="InterPro" id="IPR007867">
    <property type="entry name" value="GMC_OxRtase_C"/>
</dbReference>
<feature type="binding site" evidence="5">
    <location>
        <position position="497"/>
    </location>
    <ligand>
        <name>FAD</name>
        <dbReference type="ChEBI" id="CHEBI:57692"/>
    </ligand>
</feature>
<keyword evidence="3 6" id="KW-0285">Flavoprotein</keyword>
<evidence type="ECO:0000256" key="6">
    <source>
        <dbReference type="RuleBase" id="RU003968"/>
    </source>
</evidence>
<keyword evidence="9" id="KW-1185">Reference proteome</keyword>
<reference evidence="8" key="2">
    <citation type="submission" date="2021-03" db="EMBL/GenBank/DDBJ databases">
        <authorList>
            <person name="Artuso I."/>
            <person name="Turrini P."/>
            <person name="Pirolo M."/>
            <person name="Lugli G.A."/>
            <person name="Ventura M."/>
            <person name="Visca P."/>
        </authorList>
    </citation>
    <scope>NUCLEOTIDE SEQUENCE</scope>
    <source>
        <strain evidence="8">LMG 26462</strain>
    </source>
</reference>
<reference evidence="8" key="1">
    <citation type="journal article" date="2021" name="Microorganisms">
        <title>Phylogenomic Reconstruction and Metabolic Potential of the Genus Aminobacter.</title>
        <authorList>
            <person name="Artuso I."/>
            <person name="Turrini P."/>
            <person name="Pirolo M."/>
            <person name="Lugli G.A."/>
            <person name="Ventura M."/>
            <person name="Visca P."/>
        </authorList>
    </citation>
    <scope>NUCLEOTIDE SEQUENCE</scope>
    <source>
        <strain evidence="8">LMG 26462</strain>
    </source>
</reference>
<feature type="binding site" evidence="5">
    <location>
        <position position="211"/>
    </location>
    <ligand>
        <name>FAD</name>
        <dbReference type="ChEBI" id="CHEBI:57692"/>
    </ligand>
</feature>
<evidence type="ECO:0000259" key="7">
    <source>
        <dbReference type="PROSITE" id="PS00623"/>
    </source>
</evidence>
<comment type="caution">
    <text evidence="8">The sequence shown here is derived from an EMBL/GenBank/DDBJ whole genome shotgun (WGS) entry which is preliminary data.</text>
</comment>
<feature type="binding site" evidence="5">
    <location>
        <position position="91"/>
    </location>
    <ligand>
        <name>FAD</name>
        <dbReference type="ChEBI" id="CHEBI:57692"/>
    </ligand>
</feature>
<dbReference type="PANTHER" id="PTHR11552:SF147">
    <property type="entry name" value="CHOLINE DEHYDROGENASE, MITOCHONDRIAL"/>
    <property type="match status" value="1"/>
</dbReference>
<feature type="binding site" evidence="5">
    <location>
        <position position="87"/>
    </location>
    <ligand>
        <name>FAD</name>
        <dbReference type="ChEBI" id="CHEBI:57692"/>
    </ligand>
</feature>
<dbReference type="Pfam" id="PF05199">
    <property type="entry name" value="GMC_oxred_C"/>
    <property type="match status" value="1"/>
</dbReference>
<dbReference type="InterPro" id="IPR012132">
    <property type="entry name" value="GMC_OxRdtase"/>
</dbReference>
<dbReference type="InterPro" id="IPR000172">
    <property type="entry name" value="GMC_OxRdtase_N"/>
</dbReference>
<evidence type="ECO:0000313" key="8">
    <source>
        <dbReference type="EMBL" id="MBT1157167.1"/>
    </source>
</evidence>
<dbReference type="EMBL" id="JAFLWW010000004">
    <property type="protein sequence ID" value="MBT1157167.1"/>
    <property type="molecule type" value="Genomic_DNA"/>
</dbReference>
<comment type="cofactor">
    <cofactor evidence="1 5">
        <name>FAD</name>
        <dbReference type="ChEBI" id="CHEBI:57692"/>
    </cofactor>
</comment>
<protein>
    <submittedName>
        <fullName evidence="8">GMC family oxidoreductase N-terminal domain-containing protein</fullName>
    </submittedName>
</protein>
<dbReference type="PROSITE" id="PS00623">
    <property type="entry name" value="GMC_OXRED_1"/>
    <property type="match status" value="1"/>
</dbReference>
<gene>
    <name evidence="8" type="ORF">J1C56_16345</name>
</gene>